<organism evidence="1 2">
    <name type="scientific">Thalictrum thalictroides</name>
    <name type="common">Rue-anemone</name>
    <name type="synonym">Anemone thalictroides</name>
    <dbReference type="NCBI Taxonomy" id="46969"/>
    <lineage>
        <taxon>Eukaryota</taxon>
        <taxon>Viridiplantae</taxon>
        <taxon>Streptophyta</taxon>
        <taxon>Embryophyta</taxon>
        <taxon>Tracheophyta</taxon>
        <taxon>Spermatophyta</taxon>
        <taxon>Magnoliopsida</taxon>
        <taxon>Ranunculales</taxon>
        <taxon>Ranunculaceae</taxon>
        <taxon>Thalictroideae</taxon>
        <taxon>Thalictrum</taxon>
    </lineage>
</organism>
<reference evidence="1 2" key="1">
    <citation type="submission" date="2020-06" db="EMBL/GenBank/DDBJ databases">
        <title>Transcriptomic and genomic resources for Thalictrum thalictroides and T. hernandezii: Facilitating candidate gene discovery in an emerging model plant lineage.</title>
        <authorList>
            <person name="Arias T."/>
            <person name="Riano-Pachon D.M."/>
            <person name="Di Stilio V.S."/>
        </authorList>
    </citation>
    <scope>NUCLEOTIDE SEQUENCE [LARGE SCALE GENOMIC DNA]</scope>
    <source>
        <strain evidence="2">cv. WT478/WT964</strain>
        <tissue evidence="1">Leaves</tissue>
    </source>
</reference>
<proteinExistence type="predicted"/>
<accession>A0A7J6V957</accession>
<comment type="caution">
    <text evidence="1">The sequence shown here is derived from an EMBL/GenBank/DDBJ whole genome shotgun (WGS) entry which is preliminary data.</text>
</comment>
<sequence>MIASYGGVEYVLNSQLSERCFMERRVPNGSIWNNELINKLKMRVRKVKFRSWNFVSIEGRKPNIRKDTDLRSISNVPAEIRNH</sequence>
<dbReference type="Proteomes" id="UP000554482">
    <property type="component" value="Unassembled WGS sequence"/>
</dbReference>
<keyword evidence="2" id="KW-1185">Reference proteome</keyword>
<evidence type="ECO:0000313" key="1">
    <source>
        <dbReference type="EMBL" id="KAF5180750.1"/>
    </source>
</evidence>
<dbReference type="EMBL" id="JABWDY010037022">
    <property type="protein sequence ID" value="KAF5180750.1"/>
    <property type="molecule type" value="Genomic_DNA"/>
</dbReference>
<dbReference type="AlphaFoldDB" id="A0A7J6V957"/>
<gene>
    <name evidence="1" type="ORF">FRX31_029679</name>
</gene>
<protein>
    <submittedName>
        <fullName evidence="1">Uncharacterized protein</fullName>
    </submittedName>
</protein>
<name>A0A7J6V957_THATH</name>
<evidence type="ECO:0000313" key="2">
    <source>
        <dbReference type="Proteomes" id="UP000554482"/>
    </source>
</evidence>